<keyword evidence="2" id="KW-1133">Transmembrane helix</keyword>
<keyword evidence="2" id="KW-0812">Transmembrane</keyword>
<reference evidence="3 4" key="2">
    <citation type="submission" date="2020-03" db="EMBL/GenBank/DDBJ databases">
        <title>Roseomonas stagni sp. nov., isolated from pond water in Japan.</title>
        <authorList>
            <person name="Furuhata K."/>
            <person name="Miyamoto H."/>
            <person name="Goto K."/>
        </authorList>
    </citation>
    <scope>NUCLEOTIDE SEQUENCE [LARGE SCALE GENOMIC DNA]</scope>
    <source>
        <strain evidence="3 4">PeD5</strain>
    </source>
</reference>
<dbReference type="AlphaFoldDB" id="A0A6M1LIZ2"/>
<comment type="caution">
    <text evidence="3">The sequence shown here is derived from an EMBL/GenBank/DDBJ whole genome shotgun (WGS) entry which is preliminary data.</text>
</comment>
<feature type="compositionally biased region" description="Basic and acidic residues" evidence="1">
    <location>
        <begin position="216"/>
        <end position="234"/>
    </location>
</feature>
<feature type="region of interest" description="Disordered" evidence="1">
    <location>
        <begin position="216"/>
        <end position="265"/>
    </location>
</feature>
<sequence length="391" mass="42158">MQRLAELPDSRLRWLGPQGLTPPDALAKLKPLLAELGPHHAALLATPVRTSDGIAWEAPGESSLAMPRMTADQRQVFDATLTLLLSDIRRAAETARAKGDAASAELLDLVRRVPAPELVFAVDGAPVLAGWGFAAPQGPAITVLGPFDDGRGAAALPGDRTAIALAGGSLLALALAAVLAAPFLVALLNPPLPACRVDAAGLAALEELDRAREEGRGLMAERDRLRQDRGRRMAECPLPEPPPAPEPPTPPAPPAPPAQPPRAALPQERWDRGDVALLEGCWNLDSNYRTRDVDTGRIDTVRSWRMCFDRNGRGTQTMVYDNNRRCTGPVAGRFEGQTLLIDDTADLPCDDGYRVLHRLARCQRSNETRAECESRNVRNPAAPGSRFTLRR</sequence>
<accession>A0A6M1LIZ2</accession>
<dbReference type="RefSeq" id="WP_164694208.1">
    <property type="nucleotide sequence ID" value="NZ_JAAIKB010000003.1"/>
</dbReference>
<proteinExistence type="predicted"/>
<keyword evidence="2" id="KW-0472">Membrane</keyword>
<name>A0A6M1LIZ2_9PROT</name>
<evidence type="ECO:0000313" key="3">
    <source>
        <dbReference type="EMBL" id="NGM20305.1"/>
    </source>
</evidence>
<keyword evidence="4" id="KW-1185">Reference proteome</keyword>
<evidence type="ECO:0000256" key="2">
    <source>
        <dbReference type="SAM" id="Phobius"/>
    </source>
</evidence>
<dbReference type="EMBL" id="JAAIKB010000003">
    <property type="protein sequence ID" value="NGM20305.1"/>
    <property type="molecule type" value="Genomic_DNA"/>
</dbReference>
<reference evidence="3 4" key="1">
    <citation type="submission" date="2020-02" db="EMBL/GenBank/DDBJ databases">
        <authorList>
            <person name="Kim H.M."/>
            <person name="Jeon C.O."/>
        </authorList>
    </citation>
    <scope>NUCLEOTIDE SEQUENCE [LARGE SCALE GENOMIC DNA]</scope>
    <source>
        <strain evidence="3 4">PeD5</strain>
    </source>
</reference>
<protein>
    <submittedName>
        <fullName evidence="3">Uncharacterized protein</fullName>
    </submittedName>
</protein>
<organism evidence="3 4">
    <name type="scientific">Falsiroseomonas algicola</name>
    <dbReference type="NCBI Taxonomy" id="2716930"/>
    <lineage>
        <taxon>Bacteria</taxon>
        <taxon>Pseudomonadati</taxon>
        <taxon>Pseudomonadota</taxon>
        <taxon>Alphaproteobacteria</taxon>
        <taxon>Acetobacterales</taxon>
        <taxon>Roseomonadaceae</taxon>
        <taxon>Falsiroseomonas</taxon>
    </lineage>
</organism>
<evidence type="ECO:0000313" key="4">
    <source>
        <dbReference type="Proteomes" id="UP000475385"/>
    </source>
</evidence>
<dbReference type="Proteomes" id="UP000475385">
    <property type="component" value="Unassembled WGS sequence"/>
</dbReference>
<gene>
    <name evidence="3" type="ORF">G3576_09790</name>
</gene>
<feature type="transmembrane region" description="Helical" evidence="2">
    <location>
        <begin position="161"/>
        <end position="188"/>
    </location>
</feature>
<feature type="compositionally biased region" description="Pro residues" evidence="1">
    <location>
        <begin position="238"/>
        <end position="260"/>
    </location>
</feature>
<evidence type="ECO:0000256" key="1">
    <source>
        <dbReference type="SAM" id="MobiDB-lite"/>
    </source>
</evidence>